<gene>
    <name evidence="3" type="ORF">HDF16_003279</name>
</gene>
<evidence type="ECO:0000313" key="3">
    <source>
        <dbReference type="EMBL" id="MBB5058565.1"/>
    </source>
</evidence>
<protein>
    <recommendedName>
        <fullName evidence="5">FecR family protein</fullName>
    </recommendedName>
</protein>
<feature type="compositionally biased region" description="Low complexity" evidence="1">
    <location>
        <begin position="683"/>
        <end position="707"/>
    </location>
</feature>
<feature type="compositionally biased region" description="Basic and acidic residues" evidence="1">
    <location>
        <begin position="743"/>
        <end position="764"/>
    </location>
</feature>
<feature type="region of interest" description="Disordered" evidence="1">
    <location>
        <begin position="567"/>
        <end position="764"/>
    </location>
</feature>
<feature type="compositionally biased region" description="Pro residues" evidence="1">
    <location>
        <begin position="604"/>
        <end position="616"/>
    </location>
</feature>
<feature type="signal peptide" evidence="2">
    <location>
        <begin position="1"/>
        <end position="26"/>
    </location>
</feature>
<evidence type="ECO:0000313" key="4">
    <source>
        <dbReference type="Proteomes" id="UP000540989"/>
    </source>
</evidence>
<organism evidence="3 4">
    <name type="scientific">Granulicella aggregans</name>
    <dbReference type="NCBI Taxonomy" id="474949"/>
    <lineage>
        <taxon>Bacteria</taxon>
        <taxon>Pseudomonadati</taxon>
        <taxon>Acidobacteriota</taxon>
        <taxon>Terriglobia</taxon>
        <taxon>Terriglobales</taxon>
        <taxon>Acidobacteriaceae</taxon>
        <taxon>Granulicella</taxon>
    </lineage>
</organism>
<keyword evidence="2" id="KW-0732">Signal</keyword>
<feature type="compositionally biased region" description="Pro residues" evidence="1">
    <location>
        <begin position="658"/>
        <end position="682"/>
    </location>
</feature>
<dbReference type="EMBL" id="JACHIP010000004">
    <property type="protein sequence ID" value="MBB5058565.1"/>
    <property type="molecule type" value="Genomic_DNA"/>
</dbReference>
<feature type="compositionally biased region" description="Low complexity" evidence="1">
    <location>
        <begin position="646"/>
        <end position="657"/>
    </location>
</feature>
<dbReference type="RefSeq" id="WP_184218350.1">
    <property type="nucleotide sequence ID" value="NZ_JACHIP010000004.1"/>
</dbReference>
<keyword evidence="4" id="KW-1185">Reference proteome</keyword>
<accession>A0A7W8E5V0</accession>
<evidence type="ECO:0000256" key="2">
    <source>
        <dbReference type="SAM" id="SignalP"/>
    </source>
</evidence>
<name>A0A7W8E5V0_9BACT</name>
<comment type="caution">
    <text evidence="3">The sequence shown here is derived from an EMBL/GenBank/DDBJ whole genome shotgun (WGS) entry which is preliminary data.</text>
</comment>
<dbReference type="AlphaFoldDB" id="A0A7W8E5V0"/>
<reference evidence="3 4" key="1">
    <citation type="submission" date="2020-08" db="EMBL/GenBank/DDBJ databases">
        <title>Genomic Encyclopedia of Type Strains, Phase IV (KMG-V): Genome sequencing to study the core and pangenomes of soil and plant-associated prokaryotes.</title>
        <authorList>
            <person name="Whitman W."/>
        </authorList>
    </citation>
    <scope>NUCLEOTIDE SEQUENCE [LARGE SCALE GENOMIC DNA]</scope>
    <source>
        <strain evidence="3 4">M8UP14</strain>
    </source>
</reference>
<dbReference type="Pfam" id="PF20245">
    <property type="entry name" value="DUF6600"/>
    <property type="match status" value="1"/>
</dbReference>
<dbReference type="Proteomes" id="UP000540989">
    <property type="component" value="Unassembled WGS sequence"/>
</dbReference>
<feature type="compositionally biased region" description="Low complexity" evidence="1">
    <location>
        <begin position="567"/>
        <end position="594"/>
    </location>
</feature>
<feature type="compositionally biased region" description="Pro residues" evidence="1">
    <location>
        <begin position="530"/>
        <end position="539"/>
    </location>
</feature>
<sequence>MQIRKLLRPTLLLSLLPALLSATLFAQYDQSDPPASIARIGYLNGNVSLQAYGSDQWADAPQNYPMVGGDRLYTGPGSRAVVQLGGAEMRIWQATDVTLTNLSDNFEQIGLAQGALRLRVFQMEPGSQIEVDTPNGAALINSPGDYRIEAFAQGSDQGASSILTINSGNAQLTGPNINLPVSSGYSVGLFGQDPVQLQYLDVPDYDNLDYWSISLDQRLQNSVSARYVSRQMVGYGDLDANGTWSQDPEYGPVWYPKNVPYGWQPYSTGHWAYVQPWGYTWVDDAPWGFAPFHYGRWSQRGDRWGWFPGPPAVRPVYSPALVAFVGGAPDEGRRGGGGISIGISFGGSGGGISAWFPIGVGEPYVPWYRCSPRYAQRVNETNVNVNVIHNTTVVNNYNTYINKTVINNTTINNTTVNNTVVNNFNYSNRRAVTAVPINAVSSGASVGRQMVHLTPQQQQQVAQAPISVRPTAPQPVAAHPSLVPAVNVARPVMRPTLMTPTGQAARAVASPVIARPVAVNQLPPARIMPQTPPPPPAAPKPVQQNRVNAPVNASAPIRPVIQPAPVQRPVGQPVQQPVARPVAQPGQQPVQQPVTKPVIQPGPTTNPSPVTRPVPQQPEAQRPAPVAAPPVQRPTPPQQQQPQPQPRQFTPPEQRPITPTPPQVNRPAPTPTPAPTPAPVQRPAPEQQVRPVQPQQRPVPPAQQVKPQPEPVRPAPQVRPVTPPPQPQVQPRPIPPQQVRPQQKPDDRLAPKPKDEPKQDEKPN</sequence>
<feature type="region of interest" description="Disordered" evidence="1">
    <location>
        <begin position="524"/>
        <end position="543"/>
    </location>
</feature>
<proteinExistence type="predicted"/>
<feature type="compositionally biased region" description="Pro residues" evidence="1">
    <location>
        <begin position="721"/>
        <end position="738"/>
    </location>
</feature>
<evidence type="ECO:0000256" key="1">
    <source>
        <dbReference type="SAM" id="MobiDB-lite"/>
    </source>
</evidence>
<dbReference type="InterPro" id="IPR046535">
    <property type="entry name" value="DUF6600"/>
</dbReference>
<feature type="chain" id="PRO_5030875512" description="FecR family protein" evidence="2">
    <location>
        <begin position="27"/>
        <end position="764"/>
    </location>
</feature>
<feature type="compositionally biased region" description="Pro residues" evidence="1">
    <location>
        <begin position="626"/>
        <end position="645"/>
    </location>
</feature>
<evidence type="ECO:0008006" key="5">
    <source>
        <dbReference type="Google" id="ProtNLM"/>
    </source>
</evidence>